<keyword evidence="2" id="KW-0732">Signal</keyword>
<reference evidence="3 4" key="1">
    <citation type="submission" date="2017-02" db="EMBL/GenBank/DDBJ databases">
        <authorList>
            <person name="Peterson S.W."/>
        </authorList>
    </citation>
    <scope>NUCLEOTIDE SEQUENCE [LARGE SCALE GENOMIC DNA]</scope>
    <source>
        <strain evidence="3 4">B Mb 05.01</strain>
    </source>
</reference>
<dbReference type="EMBL" id="FUKO01000008">
    <property type="protein sequence ID" value="SJN18770.1"/>
    <property type="molecule type" value="Genomic_DNA"/>
</dbReference>
<keyword evidence="1" id="KW-1133">Transmembrane helix</keyword>
<feature type="chain" id="PRO_5013294834" description="LPXTG cell wall anchor domain-containing protein" evidence="2">
    <location>
        <begin position="23"/>
        <end position="987"/>
    </location>
</feature>
<accession>A0A1R4IG16</accession>
<gene>
    <name evidence="3" type="ORF">FM104_01935</name>
</gene>
<dbReference type="Proteomes" id="UP000196320">
    <property type="component" value="Unassembled WGS sequence"/>
</dbReference>
<organism evidence="3 4">
    <name type="scientific">Microbacterium esteraromaticum</name>
    <dbReference type="NCBI Taxonomy" id="57043"/>
    <lineage>
        <taxon>Bacteria</taxon>
        <taxon>Bacillati</taxon>
        <taxon>Actinomycetota</taxon>
        <taxon>Actinomycetes</taxon>
        <taxon>Micrococcales</taxon>
        <taxon>Microbacteriaceae</taxon>
        <taxon>Microbacterium</taxon>
    </lineage>
</organism>
<protein>
    <recommendedName>
        <fullName evidence="5">LPXTG cell wall anchor domain-containing protein</fullName>
    </recommendedName>
</protein>
<keyword evidence="1" id="KW-0472">Membrane</keyword>
<keyword evidence="1" id="KW-0812">Transmembrane</keyword>
<evidence type="ECO:0000313" key="3">
    <source>
        <dbReference type="EMBL" id="SJN18770.1"/>
    </source>
</evidence>
<evidence type="ECO:0000256" key="1">
    <source>
        <dbReference type="SAM" id="Phobius"/>
    </source>
</evidence>
<name>A0A1R4IG16_9MICO</name>
<evidence type="ECO:0008006" key="5">
    <source>
        <dbReference type="Google" id="ProtNLM"/>
    </source>
</evidence>
<feature type="transmembrane region" description="Helical" evidence="1">
    <location>
        <begin position="934"/>
        <end position="955"/>
    </location>
</feature>
<evidence type="ECO:0000256" key="2">
    <source>
        <dbReference type="SAM" id="SignalP"/>
    </source>
</evidence>
<sequence>MLISGLLLALTIGIGTAPAAHAATIGPGFGSVDDVGILGSYIGPDGTQVYCMDLGAPGPWGNTTGPVTVSDLESQSGSRLTETDLAKLNYVMAKWGQSGDPHVTAAIQLFVWSIADPVHYNQHGMSGDDYYITRAPAANRPQILANLAQMRAEANANHAVNPQVALSITMTDQYAGTLTVSASPASLSGTVTLTNAVFADGQSSRTLGPGSFPITGTPVDGVPSYQIEAAASVPSSGLGARVNLYDTPGSQRLLGGASPMGLDAHAQSPVIELDFQPTITTQVSSRFVAEGDTFRDQVTVGVSKGTWIHLDGKPIPVVTTGTLYGPFDEQPTEADTAPTGAPIAGVVELELTGTGSYAAPETITATESGFYTWVWQIDKRAQGDVAKYLTDSFTDRFGQVAETSIVPFQPIAASKANQRLVVPGDAVTDTITVSSSNGVWLKIDGEYVPVMFEGTAYQVPGTLPPMQAPAIDPAAVPVGTVTVTATGPGTYTSPEVVLPNAGFVTWVWQMRLASQSDGVRDYIASDWADEYGIPVESTSVRHPVEITSQLREYNVHDGGRAFDTIVTSGFPANHPDFTGDGYWGPDAKEVTHTVYGPFATDTVLTDDLDLTDQPELTSIITPARNGVYQIGYTDEDRITPTKPGYYVIVSTFEGDDRVQPFQSSPADVRERFYVPETPAAELPVTVITQAAPAALVGEPFQDTALVQGTVPEGASLVFRAYGPQPEGETPVCDVEPFFTSQQIPVPQAGVYYSGNTAAQSAGNVYWVETLYDVDGEVLSEGKCGAPGEATVVTNGEELKVTTKAVPNVVLGNPAHDIAIVTGPIPEGTSLVFEAYQQDGDEPVCDAENRVFDTLENPIAVTRPGEYRSAEVVFEKIGTYYWIETLLNAEGESIHRGICGAPGETTTVSEVQITPNYPDTEAPPSELAQTGANGWLIGLGAYGALALLASGGALLFGRRLAKRREAAGFVREEDGGEEIVTLEELLDQ</sequence>
<evidence type="ECO:0000313" key="4">
    <source>
        <dbReference type="Proteomes" id="UP000196320"/>
    </source>
</evidence>
<keyword evidence="4" id="KW-1185">Reference proteome</keyword>
<dbReference type="AlphaFoldDB" id="A0A1R4IG16"/>
<feature type="signal peptide" evidence="2">
    <location>
        <begin position="1"/>
        <end position="22"/>
    </location>
</feature>
<proteinExistence type="predicted"/>